<accession>A0AAD9V4E5</accession>
<comment type="caution">
    <text evidence="2">The sequence shown here is derived from an EMBL/GenBank/DDBJ whole genome shotgun (WGS) entry which is preliminary data.</text>
</comment>
<feature type="region of interest" description="Disordered" evidence="1">
    <location>
        <begin position="470"/>
        <end position="489"/>
    </location>
</feature>
<dbReference type="EMBL" id="JARQWQ010000035">
    <property type="protein sequence ID" value="KAK2560836.1"/>
    <property type="molecule type" value="Genomic_DNA"/>
</dbReference>
<sequence>MQCVCYSDLEEEQMRKTPSAVKFFSEFRKSKEKEWKALMFKKQVDKEVEVQIMIGMMYYCEKDMRLKPKRGKRVALSVSNKAPCNVILKKAMDKFQAYHSDIVDTNEDYVLLLESGEEAQFIPGSCPKEFFWLKRYREHLGKDYAKIVLYLCRMSDFLPDADDDDDEEAKMEENVPTHESPVPQRKKTEVTEEFEEVMSTYESDEAMAIDLQKKLDEESMEDLTVPTIDLHSPQNNTSTLEGTASVVRAMHENVKQDRDFFIVTRRGAPLPRIIALWQRQVSKSCPENILRIKFCGENGIDTASLAQGGPPPLFSVESVYELMLTPEVNNDQLDAETHFTPTDKAPFEQIRNCLSYDGSLRDLILNHGYTGPLDKTHQDDIIGTFQEEVMDNFQDFLAIVEDNNITGYTEALAWKENNNVTDESDDNEAAKYQVVDVSPSGVLGWLTGQKHRPVNGEKLSINVHFDHDCEERNPNTPSAFHKKEHAAGT</sequence>
<keyword evidence="3" id="KW-1185">Reference proteome</keyword>
<evidence type="ECO:0000313" key="3">
    <source>
        <dbReference type="Proteomes" id="UP001249851"/>
    </source>
</evidence>
<evidence type="ECO:0000313" key="2">
    <source>
        <dbReference type="EMBL" id="KAK2560836.1"/>
    </source>
</evidence>
<reference evidence="2" key="2">
    <citation type="journal article" date="2023" name="Science">
        <title>Genomic signatures of disease resistance in endangered staghorn corals.</title>
        <authorList>
            <person name="Vollmer S.V."/>
            <person name="Selwyn J.D."/>
            <person name="Despard B.A."/>
            <person name="Roesel C.L."/>
        </authorList>
    </citation>
    <scope>NUCLEOTIDE SEQUENCE</scope>
    <source>
        <strain evidence="2">K2</strain>
    </source>
</reference>
<dbReference type="Proteomes" id="UP001249851">
    <property type="component" value="Unassembled WGS sequence"/>
</dbReference>
<dbReference type="AlphaFoldDB" id="A0AAD9V4E5"/>
<reference evidence="2" key="1">
    <citation type="journal article" date="2023" name="G3 (Bethesda)">
        <title>Whole genome assembly and annotation of the endangered Caribbean coral Acropora cervicornis.</title>
        <authorList>
            <person name="Selwyn J.D."/>
            <person name="Vollmer S.V."/>
        </authorList>
    </citation>
    <scope>NUCLEOTIDE SEQUENCE</scope>
    <source>
        <strain evidence="2">K2</strain>
    </source>
</reference>
<name>A0AAD9V4E5_ACRCE</name>
<evidence type="ECO:0000256" key="1">
    <source>
        <dbReference type="SAM" id="MobiDB-lite"/>
    </source>
</evidence>
<organism evidence="2 3">
    <name type="scientific">Acropora cervicornis</name>
    <name type="common">Staghorn coral</name>
    <dbReference type="NCBI Taxonomy" id="6130"/>
    <lineage>
        <taxon>Eukaryota</taxon>
        <taxon>Metazoa</taxon>
        <taxon>Cnidaria</taxon>
        <taxon>Anthozoa</taxon>
        <taxon>Hexacorallia</taxon>
        <taxon>Scleractinia</taxon>
        <taxon>Astrocoeniina</taxon>
        <taxon>Acroporidae</taxon>
        <taxon>Acropora</taxon>
    </lineage>
</organism>
<gene>
    <name evidence="2" type="ORF">P5673_016646</name>
</gene>
<feature type="region of interest" description="Disordered" evidence="1">
    <location>
        <begin position="162"/>
        <end position="188"/>
    </location>
</feature>
<protein>
    <submittedName>
        <fullName evidence="2">Uncharacterized protein</fullName>
    </submittedName>
</protein>
<proteinExistence type="predicted"/>
<feature type="compositionally biased region" description="Basic residues" evidence="1">
    <location>
        <begin position="480"/>
        <end position="489"/>
    </location>
</feature>